<gene>
    <name evidence="1" type="ORF">Cboi01_000028500</name>
</gene>
<accession>A0ACB5TEX8</accession>
<keyword evidence="2" id="KW-1185">Reference proteome</keyword>
<evidence type="ECO:0000313" key="2">
    <source>
        <dbReference type="Proteomes" id="UP001165101"/>
    </source>
</evidence>
<protein>
    <submittedName>
        <fullName evidence="1">Unnamed protein product</fullName>
    </submittedName>
</protein>
<sequence length="103" mass="11858">MKLKILLLSLKSGGVGLNLACASKGFMMDPYWTAQLQDQAIDRLHRVGQLRTVKVIQFIMEDSVEEKILKVQERKKQLGDAISIDDEERRKRKTEELQLLFGK</sequence>
<dbReference type="Proteomes" id="UP001165101">
    <property type="component" value="Unassembled WGS sequence"/>
</dbReference>
<name>A0ACB5TEX8_CANBO</name>
<dbReference type="EMBL" id="BSXV01000069">
    <property type="protein sequence ID" value="GME87282.1"/>
    <property type="molecule type" value="Genomic_DNA"/>
</dbReference>
<reference evidence="1" key="1">
    <citation type="submission" date="2023-04" db="EMBL/GenBank/DDBJ databases">
        <title>Candida boidinii NBRC 1967.</title>
        <authorList>
            <person name="Ichikawa N."/>
            <person name="Sato H."/>
            <person name="Tonouchi N."/>
        </authorList>
    </citation>
    <scope>NUCLEOTIDE SEQUENCE</scope>
    <source>
        <strain evidence="1">NBRC 1967</strain>
    </source>
</reference>
<comment type="caution">
    <text evidence="1">The sequence shown here is derived from an EMBL/GenBank/DDBJ whole genome shotgun (WGS) entry which is preliminary data.</text>
</comment>
<proteinExistence type="predicted"/>
<evidence type="ECO:0000313" key="1">
    <source>
        <dbReference type="EMBL" id="GME87282.1"/>
    </source>
</evidence>
<organism evidence="1 2">
    <name type="scientific">Candida boidinii</name>
    <name type="common">Yeast</name>
    <dbReference type="NCBI Taxonomy" id="5477"/>
    <lineage>
        <taxon>Eukaryota</taxon>
        <taxon>Fungi</taxon>
        <taxon>Dikarya</taxon>
        <taxon>Ascomycota</taxon>
        <taxon>Saccharomycotina</taxon>
        <taxon>Pichiomycetes</taxon>
        <taxon>Pichiales</taxon>
        <taxon>Pichiaceae</taxon>
        <taxon>Ogataea</taxon>
        <taxon>Ogataea/Candida clade</taxon>
    </lineage>
</organism>